<dbReference type="InterPro" id="IPR000086">
    <property type="entry name" value="NUDIX_hydrolase_dom"/>
</dbReference>
<dbReference type="Proteomes" id="UP001385499">
    <property type="component" value="Unassembled WGS sequence"/>
</dbReference>
<name>A0ABU8TP11_9HYPH</name>
<feature type="domain" description="Nudix hydrolase" evidence="2">
    <location>
        <begin position="44"/>
        <end position="175"/>
    </location>
</feature>
<organism evidence="3 4">
    <name type="scientific">Roseibium algae</name>
    <dbReference type="NCBI Taxonomy" id="3123038"/>
    <lineage>
        <taxon>Bacteria</taxon>
        <taxon>Pseudomonadati</taxon>
        <taxon>Pseudomonadota</taxon>
        <taxon>Alphaproteobacteria</taxon>
        <taxon>Hyphomicrobiales</taxon>
        <taxon>Stappiaceae</taxon>
        <taxon>Roseibium</taxon>
    </lineage>
</organism>
<dbReference type="RefSeq" id="WP_340276199.1">
    <property type="nucleotide sequence ID" value="NZ_JBAKIA010000014.1"/>
</dbReference>
<dbReference type="CDD" id="cd03424">
    <property type="entry name" value="NUDIX_ADPRase_Nudt5_UGPPase_Nudt14"/>
    <property type="match status" value="1"/>
</dbReference>
<dbReference type="InterPro" id="IPR015797">
    <property type="entry name" value="NUDIX_hydrolase-like_dom_sf"/>
</dbReference>
<comment type="caution">
    <text evidence="3">The sequence shown here is derived from an EMBL/GenBank/DDBJ whole genome shotgun (WGS) entry which is preliminary data.</text>
</comment>
<accession>A0ABU8TP11</accession>
<dbReference type="Pfam" id="PF00293">
    <property type="entry name" value="NUDIX"/>
    <property type="match status" value="1"/>
</dbReference>
<evidence type="ECO:0000313" key="4">
    <source>
        <dbReference type="Proteomes" id="UP001385499"/>
    </source>
</evidence>
<evidence type="ECO:0000259" key="2">
    <source>
        <dbReference type="PROSITE" id="PS51462"/>
    </source>
</evidence>
<dbReference type="SUPFAM" id="SSF55811">
    <property type="entry name" value="Nudix"/>
    <property type="match status" value="1"/>
</dbReference>
<gene>
    <name evidence="3" type="ORF">V6575_17615</name>
</gene>
<dbReference type="PANTHER" id="PTHR11839:SF1">
    <property type="entry name" value="ADP-SUGAR PYROPHOSPHATASE"/>
    <property type="match status" value="1"/>
</dbReference>
<sequence length="183" mass="20489">MNILELDWVLSESKVVIKDRWIHLRADTCSMPDGTVVEPYYVLEYPDWVSVLAIDTEGRAILVKEYRHGAALKGLGLVGGVIDPKDASPEDAARRELEEETGYMSVDFICLGSGYANWANQNNRIHYYLAQNSKLGGKAAFDPTEHCELILADMSQLFEPGYLKQSFHLANVFLAQKHLDGAK</sequence>
<keyword evidence="4" id="KW-1185">Reference proteome</keyword>
<keyword evidence="1 3" id="KW-0378">Hydrolase</keyword>
<evidence type="ECO:0000256" key="1">
    <source>
        <dbReference type="ARBA" id="ARBA00022801"/>
    </source>
</evidence>
<dbReference type="EMBL" id="JBAKIA010000014">
    <property type="protein sequence ID" value="MEJ8475913.1"/>
    <property type="molecule type" value="Genomic_DNA"/>
</dbReference>
<dbReference type="PROSITE" id="PS51462">
    <property type="entry name" value="NUDIX"/>
    <property type="match status" value="1"/>
</dbReference>
<dbReference type="EC" id="3.6.-.-" evidence="3"/>
<protein>
    <submittedName>
        <fullName evidence="3">NUDIX hydrolase</fullName>
        <ecNumber evidence="3">3.6.-.-</ecNumber>
    </submittedName>
</protein>
<dbReference type="Gene3D" id="3.90.79.10">
    <property type="entry name" value="Nucleoside Triphosphate Pyrophosphohydrolase"/>
    <property type="match status" value="1"/>
</dbReference>
<dbReference type="GO" id="GO:0016787">
    <property type="term" value="F:hydrolase activity"/>
    <property type="evidence" value="ECO:0007669"/>
    <property type="project" value="UniProtKB-KW"/>
</dbReference>
<dbReference type="PANTHER" id="PTHR11839">
    <property type="entry name" value="UDP/ADP-SUGAR PYROPHOSPHATASE"/>
    <property type="match status" value="1"/>
</dbReference>
<reference evidence="3 4" key="1">
    <citation type="submission" date="2024-02" db="EMBL/GenBank/DDBJ databases">
        <title>Roseibium algae sp. nov., isolated from marine alga (Grateloupia sp.), showing potential in myo-inositol conversion.</title>
        <authorList>
            <person name="Wang Y."/>
        </authorList>
    </citation>
    <scope>NUCLEOTIDE SEQUENCE [LARGE SCALE GENOMIC DNA]</scope>
    <source>
        <strain evidence="3 4">H3510</strain>
    </source>
</reference>
<proteinExistence type="predicted"/>
<evidence type="ECO:0000313" key="3">
    <source>
        <dbReference type="EMBL" id="MEJ8475913.1"/>
    </source>
</evidence>